<protein>
    <recommendedName>
        <fullName evidence="1">DUF234 domain-containing protein</fullName>
    </recommendedName>
</protein>
<proteinExistence type="predicted"/>
<reference evidence="3" key="1">
    <citation type="submission" date="2012-11" db="EMBL/GenBank/DDBJ databases">
        <authorList>
            <person name="Lucero-Rivera Y.E."/>
            <person name="Tovar-Ramirez D."/>
        </authorList>
    </citation>
    <scope>NUCLEOTIDE SEQUENCE [LARGE SCALE GENOMIC DNA]</scope>
    <source>
        <strain evidence="3">Araruama</strain>
    </source>
</reference>
<dbReference type="Pfam" id="PF03008">
    <property type="entry name" value="DUF234"/>
    <property type="match status" value="1"/>
</dbReference>
<name>A0A1V1NZX0_9BACT</name>
<dbReference type="AlphaFoldDB" id="A0A1V1NZX0"/>
<sequence>MFYECVAETKQFNMIGRYWEKGNQNEIDLVAINELEKKMLLCEVKTNIKNFRMHQLKEKSQKIVMKYPGYTIDYKGLSLDNIKDYLGN</sequence>
<evidence type="ECO:0000313" key="3">
    <source>
        <dbReference type="Proteomes" id="UP000189670"/>
    </source>
</evidence>
<evidence type="ECO:0000259" key="1">
    <source>
        <dbReference type="Pfam" id="PF03008"/>
    </source>
</evidence>
<dbReference type="Proteomes" id="UP000189670">
    <property type="component" value="Unassembled WGS sequence"/>
</dbReference>
<comment type="caution">
    <text evidence="2">The sequence shown here is derived from an EMBL/GenBank/DDBJ whole genome shotgun (WGS) entry which is preliminary data.</text>
</comment>
<accession>A0A1V1NZX0</accession>
<dbReference type="EMBL" id="ATBP01001066">
    <property type="protein sequence ID" value="ETR68120.1"/>
    <property type="molecule type" value="Genomic_DNA"/>
</dbReference>
<gene>
    <name evidence="2" type="ORF">OMM_10860</name>
</gene>
<dbReference type="InterPro" id="IPR004256">
    <property type="entry name" value="DUF234"/>
</dbReference>
<organism evidence="2 3">
    <name type="scientific">Candidatus Magnetoglobus multicellularis str. Araruama</name>
    <dbReference type="NCBI Taxonomy" id="890399"/>
    <lineage>
        <taxon>Bacteria</taxon>
        <taxon>Pseudomonadati</taxon>
        <taxon>Thermodesulfobacteriota</taxon>
        <taxon>Desulfobacteria</taxon>
        <taxon>Desulfobacterales</taxon>
        <taxon>Desulfobacteraceae</taxon>
        <taxon>Candidatus Magnetoglobus</taxon>
    </lineage>
</organism>
<feature type="domain" description="DUF234" evidence="1">
    <location>
        <begin position="10"/>
        <end position="47"/>
    </location>
</feature>
<evidence type="ECO:0000313" key="2">
    <source>
        <dbReference type="EMBL" id="ETR68120.1"/>
    </source>
</evidence>